<name>A0AAP0WQU2_LIQFO</name>
<dbReference type="AlphaFoldDB" id="A0AAP0WQU2"/>
<evidence type="ECO:0000313" key="1">
    <source>
        <dbReference type="EMBL" id="KAK9274945.1"/>
    </source>
</evidence>
<accession>A0AAP0WQU2</accession>
<organism evidence="1 2">
    <name type="scientific">Liquidambar formosana</name>
    <name type="common">Formosan gum</name>
    <dbReference type="NCBI Taxonomy" id="63359"/>
    <lineage>
        <taxon>Eukaryota</taxon>
        <taxon>Viridiplantae</taxon>
        <taxon>Streptophyta</taxon>
        <taxon>Embryophyta</taxon>
        <taxon>Tracheophyta</taxon>
        <taxon>Spermatophyta</taxon>
        <taxon>Magnoliopsida</taxon>
        <taxon>eudicotyledons</taxon>
        <taxon>Gunneridae</taxon>
        <taxon>Pentapetalae</taxon>
        <taxon>Saxifragales</taxon>
        <taxon>Altingiaceae</taxon>
        <taxon>Liquidambar</taxon>
    </lineage>
</organism>
<keyword evidence="2" id="KW-1185">Reference proteome</keyword>
<protein>
    <submittedName>
        <fullName evidence="1">Uncharacterized protein</fullName>
    </submittedName>
</protein>
<dbReference type="Proteomes" id="UP001415857">
    <property type="component" value="Unassembled WGS sequence"/>
</dbReference>
<gene>
    <name evidence="1" type="ORF">L1049_022201</name>
</gene>
<proteinExistence type="predicted"/>
<sequence>MTSSRISHLLSLSFSLLFSPHEHLRRRHSSISTGQFCLGPKKSELKVGESSAFFTYVKSSKLKNNSRGVALYLHLHIMKNMHDLQNHATSSMLSRYNHLPQCPSHVPGMASFPYYSVSMCLRPGQISTAHHSWPSFQSSSSADVSGFPYASARLMDEGELVHLNWFESSSEVDREDARHDPMKVVDLLQILQRIKRLTPTAHSYYIAYTPIWKNAKCPDRQNFD</sequence>
<dbReference type="EMBL" id="JBBPBK010000011">
    <property type="protein sequence ID" value="KAK9274945.1"/>
    <property type="molecule type" value="Genomic_DNA"/>
</dbReference>
<evidence type="ECO:0000313" key="2">
    <source>
        <dbReference type="Proteomes" id="UP001415857"/>
    </source>
</evidence>
<reference evidence="1 2" key="1">
    <citation type="journal article" date="2024" name="Plant J.">
        <title>Genome sequences and population genomics reveal climatic adaptation and genomic divergence between two closely related sweetgum species.</title>
        <authorList>
            <person name="Xu W.Q."/>
            <person name="Ren C.Q."/>
            <person name="Zhang X.Y."/>
            <person name="Comes H.P."/>
            <person name="Liu X.H."/>
            <person name="Li Y.G."/>
            <person name="Kettle C.J."/>
            <person name="Jalonen R."/>
            <person name="Gaisberger H."/>
            <person name="Ma Y.Z."/>
            <person name="Qiu Y.X."/>
        </authorList>
    </citation>
    <scope>NUCLEOTIDE SEQUENCE [LARGE SCALE GENOMIC DNA]</scope>
    <source>
        <strain evidence="1">Hangzhou</strain>
    </source>
</reference>
<comment type="caution">
    <text evidence="1">The sequence shown here is derived from an EMBL/GenBank/DDBJ whole genome shotgun (WGS) entry which is preliminary data.</text>
</comment>